<name>A0A9P4U983_9PLEO</name>
<keyword evidence="2" id="KW-1185">Reference proteome</keyword>
<dbReference type="InterPro" id="IPR036857">
    <property type="entry name" value="Thyroglobulin_1_sf"/>
</dbReference>
<accession>A0A9P4U983</accession>
<proteinExistence type="predicted"/>
<dbReference type="Proteomes" id="UP000799764">
    <property type="component" value="Unassembled WGS sequence"/>
</dbReference>
<evidence type="ECO:0000313" key="1">
    <source>
        <dbReference type="EMBL" id="KAF2443149.1"/>
    </source>
</evidence>
<reference evidence="1" key="1">
    <citation type="journal article" date="2020" name="Stud. Mycol.">
        <title>101 Dothideomycetes genomes: a test case for predicting lifestyles and emergence of pathogens.</title>
        <authorList>
            <person name="Haridas S."/>
            <person name="Albert R."/>
            <person name="Binder M."/>
            <person name="Bloem J."/>
            <person name="Labutti K."/>
            <person name="Salamov A."/>
            <person name="Andreopoulos B."/>
            <person name="Baker S."/>
            <person name="Barry K."/>
            <person name="Bills G."/>
            <person name="Bluhm B."/>
            <person name="Cannon C."/>
            <person name="Castanera R."/>
            <person name="Culley D."/>
            <person name="Daum C."/>
            <person name="Ezra D."/>
            <person name="Gonzalez J."/>
            <person name="Henrissat B."/>
            <person name="Kuo A."/>
            <person name="Liang C."/>
            <person name="Lipzen A."/>
            <person name="Lutzoni F."/>
            <person name="Magnuson J."/>
            <person name="Mondo S."/>
            <person name="Nolan M."/>
            <person name="Ohm R."/>
            <person name="Pangilinan J."/>
            <person name="Park H.-J."/>
            <person name="Ramirez L."/>
            <person name="Alfaro M."/>
            <person name="Sun H."/>
            <person name="Tritt A."/>
            <person name="Yoshinaga Y."/>
            <person name="Zwiers L.-H."/>
            <person name="Turgeon B."/>
            <person name="Goodwin S."/>
            <person name="Spatafora J."/>
            <person name="Crous P."/>
            <person name="Grigoriev I."/>
        </authorList>
    </citation>
    <scope>NUCLEOTIDE SEQUENCE</scope>
    <source>
        <strain evidence="1">CBS 690.94</strain>
    </source>
</reference>
<dbReference type="AlphaFoldDB" id="A0A9P4U983"/>
<evidence type="ECO:0000313" key="2">
    <source>
        <dbReference type="Proteomes" id="UP000799764"/>
    </source>
</evidence>
<dbReference type="EMBL" id="MU001503">
    <property type="protein sequence ID" value="KAF2443149.1"/>
    <property type="molecule type" value="Genomic_DNA"/>
</dbReference>
<gene>
    <name evidence="1" type="ORF">P171DRAFT_445647</name>
</gene>
<comment type="caution">
    <text evidence="1">The sequence shown here is derived from an EMBL/GenBank/DDBJ whole genome shotgun (WGS) entry which is preliminary data.</text>
</comment>
<dbReference type="SUPFAM" id="SSF57610">
    <property type="entry name" value="Thyroglobulin type-1 domain"/>
    <property type="match status" value="1"/>
</dbReference>
<sequence length="209" mass="22972">MSESIGTTLSWHRTGLQRSRMLCMAVGGTMSEDLYGATVTGDSRREVGQSPGADASPPYESRVELRQTIDIVDLGFLEEPIGVPAQFIEGRMRAVVDAADAVLQDFARAIEPRCRLAGVYSHLQFFGKTRQSYCVAKHYPARIGEISDCGRRRELRCLGVSTERPELEIGFVDRVIVVVGLVFVRDQGHGGAGVVCFAARKGNEYDEDE</sequence>
<protein>
    <submittedName>
        <fullName evidence="1">Uncharacterized protein</fullName>
    </submittedName>
</protein>
<organism evidence="1 2">
    <name type="scientific">Karstenula rhodostoma CBS 690.94</name>
    <dbReference type="NCBI Taxonomy" id="1392251"/>
    <lineage>
        <taxon>Eukaryota</taxon>
        <taxon>Fungi</taxon>
        <taxon>Dikarya</taxon>
        <taxon>Ascomycota</taxon>
        <taxon>Pezizomycotina</taxon>
        <taxon>Dothideomycetes</taxon>
        <taxon>Pleosporomycetidae</taxon>
        <taxon>Pleosporales</taxon>
        <taxon>Massarineae</taxon>
        <taxon>Didymosphaeriaceae</taxon>
        <taxon>Karstenula</taxon>
    </lineage>
</organism>